<sequence>RMQWVSDERDEAARQDFVDYISDGGFTPDQLVYAAAARSGNRGKKFSMVAALGVDRMLVTRTVEGAFNSLSFYDFVTDDLSPFLEPYPGKNSVIVMDNCVLLVFIPARCPEFNAIEGAFGWTKRMLAAEADLFAEFEPGEAIGYVAMQIGPKLARVLFRYAGWNI</sequence>
<dbReference type="InterPro" id="IPR036397">
    <property type="entry name" value="RNaseH_sf"/>
</dbReference>
<name>A0A9P7B1F4_RHOMI</name>
<accession>A0A9P7B1F4</accession>
<protein>
    <submittedName>
        <fullName evidence="1">Uncharacterized protein</fullName>
    </submittedName>
</protein>
<organism evidence="1 2">
    <name type="scientific">Rhodotorula mucilaginosa</name>
    <name type="common">Yeast</name>
    <name type="synonym">Rhodotorula rubra</name>
    <dbReference type="NCBI Taxonomy" id="5537"/>
    <lineage>
        <taxon>Eukaryota</taxon>
        <taxon>Fungi</taxon>
        <taxon>Dikarya</taxon>
        <taxon>Basidiomycota</taxon>
        <taxon>Pucciniomycotina</taxon>
        <taxon>Microbotryomycetes</taxon>
        <taxon>Sporidiobolales</taxon>
        <taxon>Sporidiobolaceae</taxon>
        <taxon>Rhodotorula</taxon>
    </lineage>
</organism>
<gene>
    <name evidence="1" type="ORF">C6P46_003789</name>
</gene>
<dbReference type="Gene3D" id="3.30.420.10">
    <property type="entry name" value="Ribonuclease H-like superfamily/Ribonuclease H"/>
    <property type="match status" value="1"/>
</dbReference>
<dbReference type="EMBL" id="PUHQ01000310">
    <property type="protein sequence ID" value="KAG0653160.1"/>
    <property type="molecule type" value="Genomic_DNA"/>
</dbReference>
<dbReference type="GO" id="GO:0003676">
    <property type="term" value="F:nucleic acid binding"/>
    <property type="evidence" value="ECO:0007669"/>
    <property type="project" value="InterPro"/>
</dbReference>
<reference evidence="1 2" key="1">
    <citation type="submission" date="2020-11" db="EMBL/GenBank/DDBJ databases">
        <title>Kefir isolates.</title>
        <authorList>
            <person name="Marcisauskas S."/>
            <person name="Kim Y."/>
            <person name="Blasche S."/>
        </authorList>
    </citation>
    <scope>NUCLEOTIDE SEQUENCE [LARGE SCALE GENOMIC DNA]</scope>
    <source>
        <strain evidence="1 2">KR</strain>
    </source>
</reference>
<evidence type="ECO:0000313" key="1">
    <source>
        <dbReference type="EMBL" id="KAG0653160.1"/>
    </source>
</evidence>
<dbReference type="Proteomes" id="UP000777482">
    <property type="component" value="Unassembled WGS sequence"/>
</dbReference>
<proteinExistence type="predicted"/>
<feature type="non-terminal residue" evidence="1">
    <location>
        <position position="165"/>
    </location>
</feature>
<comment type="caution">
    <text evidence="1">The sequence shown here is derived from an EMBL/GenBank/DDBJ whole genome shotgun (WGS) entry which is preliminary data.</text>
</comment>
<keyword evidence="2" id="KW-1185">Reference proteome</keyword>
<dbReference type="OrthoDB" id="2266637at2759"/>
<evidence type="ECO:0000313" key="2">
    <source>
        <dbReference type="Proteomes" id="UP000777482"/>
    </source>
</evidence>
<dbReference type="AlphaFoldDB" id="A0A9P7B1F4"/>